<organism evidence="4 5">
    <name type="scientific">Vitis vinifera</name>
    <name type="common">Grape</name>
    <dbReference type="NCBI Taxonomy" id="29760"/>
    <lineage>
        <taxon>Eukaryota</taxon>
        <taxon>Viridiplantae</taxon>
        <taxon>Streptophyta</taxon>
        <taxon>Embryophyta</taxon>
        <taxon>Tracheophyta</taxon>
        <taxon>Spermatophyta</taxon>
        <taxon>Magnoliopsida</taxon>
        <taxon>eudicotyledons</taxon>
        <taxon>Gunneridae</taxon>
        <taxon>Pentapetalae</taxon>
        <taxon>rosids</taxon>
        <taxon>Vitales</taxon>
        <taxon>Vitaceae</taxon>
        <taxon>Viteae</taxon>
        <taxon>Vitis</taxon>
    </lineage>
</organism>
<dbReference type="EMBL" id="QGNW01000740">
    <property type="protein sequence ID" value="RVW63470.1"/>
    <property type="molecule type" value="Genomic_DNA"/>
</dbReference>
<dbReference type="PANTHER" id="PTHR11439">
    <property type="entry name" value="GAG-POL-RELATED RETROTRANSPOSON"/>
    <property type="match status" value="1"/>
</dbReference>
<dbReference type="Pfam" id="PF07727">
    <property type="entry name" value="RVT_2"/>
    <property type="match status" value="2"/>
</dbReference>
<gene>
    <name evidence="4" type="primary">RE1_882</name>
    <name evidence="4" type="ORF">CK203_058577</name>
</gene>
<comment type="caution">
    <text evidence="4">The sequence shown here is derived from an EMBL/GenBank/DDBJ whole genome shotgun (WGS) entry which is preliminary data.</text>
</comment>
<dbReference type="Pfam" id="PF14223">
    <property type="entry name" value="Retrotran_gag_2"/>
    <property type="match status" value="1"/>
</dbReference>
<dbReference type="PANTHER" id="PTHR11439:SF503">
    <property type="entry name" value="CYSTEINE-RICH RLK (RECEPTOR-LIKE PROTEIN KINASE) 8"/>
    <property type="match status" value="1"/>
</dbReference>
<dbReference type="CDD" id="cd09272">
    <property type="entry name" value="RNase_HI_RT_Ty1"/>
    <property type="match status" value="1"/>
</dbReference>
<dbReference type="Pfam" id="PF22936">
    <property type="entry name" value="Pol_BBD"/>
    <property type="match status" value="1"/>
</dbReference>
<feature type="domain" description="Reverse transcriptase Ty1/copia-type" evidence="2">
    <location>
        <begin position="251"/>
        <end position="316"/>
    </location>
</feature>
<dbReference type="InterPro" id="IPR054722">
    <property type="entry name" value="PolX-like_BBD"/>
</dbReference>
<dbReference type="InterPro" id="IPR013103">
    <property type="entry name" value="RVT_2"/>
</dbReference>
<reference evidence="4 5" key="1">
    <citation type="journal article" date="2018" name="PLoS Genet.">
        <title>Population sequencing reveals clonal diversity and ancestral inbreeding in the grapevine cultivar Chardonnay.</title>
        <authorList>
            <person name="Roach M.J."/>
            <person name="Johnson D.L."/>
            <person name="Bohlmann J."/>
            <person name="van Vuuren H.J."/>
            <person name="Jones S.J."/>
            <person name="Pretorius I.S."/>
            <person name="Schmidt S.A."/>
            <person name="Borneman A.R."/>
        </authorList>
    </citation>
    <scope>NUCLEOTIDE SEQUENCE [LARGE SCALE GENOMIC DNA]</scope>
    <source>
        <strain evidence="5">cv. Chardonnay</strain>
        <tissue evidence="4">Leaf</tissue>
    </source>
</reference>
<keyword evidence="1" id="KW-0064">Aspartyl protease</keyword>
<evidence type="ECO:0000313" key="5">
    <source>
        <dbReference type="Proteomes" id="UP000288805"/>
    </source>
</evidence>
<evidence type="ECO:0000259" key="2">
    <source>
        <dbReference type="Pfam" id="PF07727"/>
    </source>
</evidence>
<sequence>MQTYLEAFDLWEVVVEDKPIAPLLANPTLAQIKAHTNKKTKKTTKEAWDKLKLEYQGSDKTKQMQVLNLKRDFESLTMQEDETITKYFNRITLIVNKIKSLGEKFLDARIMEKVLMTLPERFESKISSLEESRDLSQISLAKLMNALRAQEQRRALRQENVTEDSQEEKPFVASCFSSQDSYTAWLIDSGCTHHMCHNATIFKDLDKTYNSIVKVGNGGCVDVKERGTVAIKTNSDEKQELCHQLGECWAELVERPKNHKVIGVKWVFKTKLNPGGSICKHKARLVVKGYAKQYGVDYQETFAPMARYDTIRLLFVLDQPDGVVAPGKEDYVYLLRKTLYGLKQAPRAWYETMDKHLTKLDDMLVIGNQLGLIQSFKDEMNKVFEMTDLGVMKYFLGMKVMQSCSGIFICQQNEKLSKDDDFEKIDEGLYRNLIGSLLYLTTSKPDILFAVSVLSRFIHSPSEKHFSAAKRVLRYIKGIVALGVQFSKSAEGDLKLLGYSDNDWGGCVDDSRSALGYLFSLGLGFFTWSSNKQETTSQSTTKAEYIVVASTVNQALWLIKILKDLGQEQIEATNIMHDNISAVSILKNPVFHGRTKHVKIKYHFIREVQQSNEVLLVHYSSKNQLVDIFTKPLPMERFETLKQKIGVCHPDAKECSVVGIPDSKP</sequence>
<dbReference type="InterPro" id="IPR043502">
    <property type="entry name" value="DNA/RNA_pol_sf"/>
</dbReference>
<keyword evidence="1" id="KW-0378">Hydrolase</keyword>
<accession>A0A438FU30</accession>
<protein>
    <submittedName>
        <fullName evidence="4">Retrovirus-related Pol polyprotein from transposon RE1</fullName>
    </submittedName>
</protein>
<evidence type="ECO:0000256" key="1">
    <source>
        <dbReference type="ARBA" id="ARBA00022750"/>
    </source>
</evidence>
<evidence type="ECO:0000259" key="3">
    <source>
        <dbReference type="Pfam" id="PF22936"/>
    </source>
</evidence>
<evidence type="ECO:0000313" key="4">
    <source>
        <dbReference type="EMBL" id="RVW63470.1"/>
    </source>
</evidence>
<feature type="domain" description="Retrovirus-related Pol polyprotein from transposon TNT 1-94-like beta-barrel" evidence="3">
    <location>
        <begin position="185"/>
        <end position="240"/>
    </location>
</feature>
<dbReference type="SUPFAM" id="SSF56672">
    <property type="entry name" value="DNA/RNA polymerases"/>
    <property type="match status" value="1"/>
</dbReference>
<feature type="domain" description="Reverse transcriptase Ty1/copia-type" evidence="2">
    <location>
        <begin position="360"/>
        <end position="413"/>
    </location>
</feature>
<dbReference type="GO" id="GO:0004190">
    <property type="term" value="F:aspartic-type endopeptidase activity"/>
    <property type="evidence" value="ECO:0007669"/>
    <property type="project" value="UniProtKB-KW"/>
</dbReference>
<dbReference type="Proteomes" id="UP000288805">
    <property type="component" value="Unassembled WGS sequence"/>
</dbReference>
<dbReference type="AlphaFoldDB" id="A0A438FU30"/>
<proteinExistence type="predicted"/>
<name>A0A438FU30_VITVI</name>
<keyword evidence="1" id="KW-0645">Protease</keyword>